<evidence type="ECO:0000256" key="1">
    <source>
        <dbReference type="SAM" id="SignalP"/>
    </source>
</evidence>
<feature type="signal peptide" evidence="1">
    <location>
        <begin position="1"/>
        <end position="26"/>
    </location>
</feature>
<feature type="chain" id="PRO_5039108112" evidence="1">
    <location>
        <begin position="27"/>
        <end position="186"/>
    </location>
</feature>
<accession>A0A4S3B4N6</accession>
<reference evidence="2 3" key="1">
    <citation type="submission" date="2019-01" db="EMBL/GenBank/DDBJ databases">
        <title>Vagococcus silagei sp. nov. isolated from brewer's grain.</title>
        <authorList>
            <person name="Guu J.-R."/>
        </authorList>
    </citation>
    <scope>NUCLEOTIDE SEQUENCE [LARGE SCALE GENOMIC DNA]</scope>
    <source>
        <strain evidence="2 3">2B-2</strain>
    </source>
</reference>
<name>A0A4S3B4N6_9ENTE</name>
<evidence type="ECO:0000313" key="3">
    <source>
        <dbReference type="Proteomes" id="UP000310506"/>
    </source>
</evidence>
<dbReference type="AlphaFoldDB" id="A0A4S3B4N6"/>
<evidence type="ECO:0000313" key="2">
    <source>
        <dbReference type="EMBL" id="THB60573.1"/>
    </source>
</evidence>
<dbReference type="Proteomes" id="UP000310506">
    <property type="component" value="Unassembled WGS sequence"/>
</dbReference>
<proteinExistence type="predicted"/>
<comment type="caution">
    <text evidence="2">The sequence shown here is derived from an EMBL/GenBank/DDBJ whole genome shotgun (WGS) entry which is preliminary data.</text>
</comment>
<protein>
    <submittedName>
        <fullName evidence="2">Uncharacterized protein</fullName>
    </submittedName>
</protein>
<dbReference type="EMBL" id="SDGV01000021">
    <property type="protein sequence ID" value="THB60573.1"/>
    <property type="molecule type" value="Genomic_DNA"/>
</dbReference>
<dbReference type="RefSeq" id="WP_136137451.1">
    <property type="nucleotide sequence ID" value="NZ_SDGV01000021.1"/>
</dbReference>
<organism evidence="2 3">
    <name type="scientific">Vagococcus silagei</name>
    <dbReference type="NCBI Taxonomy" id="2508885"/>
    <lineage>
        <taxon>Bacteria</taxon>
        <taxon>Bacillati</taxon>
        <taxon>Bacillota</taxon>
        <taxon>Bacilli</taxon>
        <taxon>Lactobacillales</taxon>
        <taxon>Enterococcaceae</taxon>
        <taxon>Vagococcus</taxon>
    </lineage>
</organism>
<sequence length="186" mass="19979">MKNKIILYSTMILLSAAVVPSGIVFAEATNNDNVISTNVIQEKVTLSQDLDEFRKEIGVSTEVVNGVEITTITDDQVKQILLHEGLIDEKDALAFSSPTIASAPGVNRIIRHGNGVVDYQISKSSLIWCLRAGATAATVISVLGTGAVAVAGGIASLIASWSEGYIAHGKTFRFYNNRYKATFNQF</sequence>
<keyword evidence="1" id="KW-0732">Signal</keyword>
<gene>
    <name evidence="2" type="ORF">ESZ54_09525</name>
</gene>
<keyword evidence="3" id="KW-1185">Reference proteome</keyword>